<feature type="region of interest" description="Disordered" evidence="1">
    <location>
        <begin position="1"/>
        <end position="40"/>
    </location>
</feature>
<proteinExistence type="predicted"/>
<feature type="compositionally biased region" description="Low complexity" evidence="1">
    <location>
        <begin position="7"/>
        <end position="21"/>
    </location>
</feature>
<dbReference type="OrthoDB" id="986723at2759"/>
<organism evidence="2 3">
    <name type="scientific">Gossypium anomalum</name>
    <dbReference type="NCBI Taxonomy" id="47600"/>
    <lineage>
        <taxon>Eukaryota</taxon>
        <taxon>Viridiplantae</taxon>
        <taxon>Streptophyta</taxon>
        <taxon>Embryophyta</taxon>
        <taxon>Tracheophyta</taxon>
        <taxon>Spermatophyta</taxon>
        <taxon>Magnoliopsida</taxon>
        <taxon>eudicotyledons</taxon>
        <taxon>Gunneridae</taxon>
        <taxon>Pentapetalae</taxon>
        <taxon>rosids</taxon>
        <taxon>malvids</taxon>
        <taxon>Malvales</taxon>
        <taxon>Malvaceae</taxon>
        <taxon>Malvoideae</taxon>
        <taxon>Gossypium</taxon>
    </lineage>
</organism>
<dbReference type="PANTHER" id="PTHR33738">
    <property type="entry name" value="EMB|CAB82975.1"/>
    <property type="match status" value="1"/>
</dbReference>
<name>A0A8J5ZPP7_9ROSI</name>
<dbReference type="Proteomes" id="UP000701853">
    <property type="component" value="Chromosome 2"/>
</dbReference>
<dbReference type="EMBL" id="JAHUZN010000002">
    <property type="protein sequence ID" value="KAG8501445.1"/>
    <property type="molecule type" value="Genomic_DNA"/>
</dbReference>
<sequence length="219" mass="24182">MENKRQVSGSSSSSSSSSSVSLDHLFGPKDSSSSSTTTTGLFGTIFPPPSVVLGRDSTHPVLEVHGIQGLPHHAIWSKTNMRDENVAHACFVSDHNTDYSKGQSSSTRNKDKSSSVYHNETVEPSYLSSSIYYGGQENYSPRKKTTESPPYFQKMGEMMIPMETILMVLQEEIGGRAHFITNILILNNPSFLSKTVRKLGWLYDQNLITAMDNKLVDIA</sequence>
<dbReference type="AlphaFoldDB" id="A0A8J5ZPP7"/>
<comment type="caution">
    <text evidence="2">The sequence shown here is derived from an EMBL/GenBank/DDBJ whole genome shotgun (WGS) entry which is preliminary data.</text>
</comment>
<evidence type="ECO:0000313" key="2">
    <source>
        <dbReference type="EMBL" id="KAG8501445.1"/>
    </source>
</evidence>
<evidence type="ECO:0000256" key="1">
    <source>
        <dbReference type="SAM" id="MobiDB-lite"/>
    </source>
</evidence>
<reference evidence="2 3" key="1">
    <citation type="journal article" date="2021" name="bioRxiv">
        <title>The Gossypium anomalum genome as a resource for cotton improvement and evolutionary analysis of hybrid incompatibility.</title>
        <authorList>
            <person name="Grover C.E."/>
            <person name="Yuan D."/>
            <person name="Arick M.A."/>
            <person name="Miller E.R."/>
            <person name="Hu G."/>
            <person name="Peterson D.G."/>
            <person name="Wendel J.F."/>
            <person name="Udall J.A."/>
        </authorList>
    </citation>
    <scope>NUCLEOTIDE SEQUENCE [LARGE SCALE GENOMIC DNA]</scope>
    <source>
        <strain evidence="2">JFW-Udall</strain>
        <tissue evidence="2">Leaf</tissue>
    </source>
</reference>
<gene>
    <name evidence="2" type="ORF">CXB51_003783</name>
</gene>
<dbReference type="PANTHER" id="PTHR33738:SF21">
    <property type="entry name" value="TPRXL"/>
    <property type="match status" value="1"/>
</dbReference>
<accession>A0A8J5ZPP7</accession>
<protein>
    <submittedName>
        <fullName evidence="2">Uncharacterized protein</fullName>
    </submittedName>
</protein>
<feature type="region of interest" description="Disordered" evidence="1">
    <location>
        <begin position="97"/>
        <end position="118"/>
    </location>
</feature>
<keyword evidence="3" id="KW-1185">Reference proteome</keyword>
<evidence type="ECO:0000313" key="3">
    <source>
        <dbReference type="Proteomes" id="UP000701853"/>
    </source>
</evidence>